<dbReference type="GO" id="GO:0004252">
    <property type="term" value="F:serine-type endopeptidase activity"/>
    <property type="evidence" value="ECO:0007669"/>
    <property type="project" value="TreeGrafter"/>
</dbReference>
<dbReference type="RefSeq" id="XP_026126537.1">
    <property type="nucleotide sequence ID" value="XM_026270752.1"/>
</dbReference>
<dbReference type="Gene3D" id="3.10.250.10">
    <property type="entry name" value="SRCR-like domain"/>
    <property type="match status" value="5"/>
</dbReference>
<reference evidence="6" key="1">
    <citation type="submission" date="2025-08" db="UniProtKB">
        <authorList>
            <consortium name="RefSeq"/>
        </authorList>
    </citation>
    <scope>IDENTIFICATION</scope>
    <source>
        <strain evidence="6">Wakin</strain>
        <tissue evidence="6">Muscle</tissue>
    </source>
</reference>
<feature type="disulfide bond" evidence="2">
    <location>
        <begin position="276"/>
        <end position="286"/>
    </location>
</feature>
<dbReference type="PANTHER" id="PTHR48071">
    <property type="entry name" value="SRCR DOMAIN-CONTAINING PROTEIN"/>
    <property type="match status" value="1"/>
</dbReference>
<dbReference type="GeneID" id="113107915"/>
<dbReference type="InterPro" id="IPR001190">
    <property type="entry name" value="SRCR"/>
</dbReference>
<evidence type="ECO:0000256" key="2">
    <source>
        <dbReference type="PROSITE-ProRule" id="PRU00196"/>
    </source>
</evidence>
<dbReference type="KEGG" id="caua:113107915"/>
<organism evidence="5 6">
    <name type="scientific">Carassius auratus</name>
    <name type="common">Goldfish</name>
    <dbReference type="NCBI Taxonomy" id="7957"/>
    <lineage>
        <taxon>Eukaryota</taxon>
        <taxon>Metazoa</taxon>
        <taxon>Chordata</taxon>
        <taxon>Craniata</taxon>
        <taxon>Vertebrata</taxon>
        <taxon>Euteleostomi</taxon>
        <taxon>Actinopterygii</taxon>
        <taxon>Neopterygii</taxon>
        <taxon>Teleostei</taxon>
        <taxon>Ostariophysi</taxon>
        <taxon>Cypriniformes</taxon>
        <taxon>Cyprinidae</taxon>
        <taxon>Cyprininae</taxon>
        <taxon>Carassius</taxon>
    </lineage>
</organism>
<comment type="caution">
    <text evidence="2">Lacks conserved residue(s) required for the propagation of feature annotation.</text>
</comment>
<evidence type="ECO:0000259" key="4">
    <source>
        <dbReference type="PROSITE" id="PS50287"/>
    </source>
</evidence>
<dbReference type="PROSITE" id="PS50287">
    <property type="entry name" value="SRCR_2"/>
    <property type="match status" value="5"/>
</dbReference>
<feature type="region of interest" description="Disordered" evidence="3">
    <location>
        <begin position="714"/>
        <end position="811"/>
    </location>
</feature>
<feature type="compositionally biased region" description="Acidic residues" evidence="3">
    <location>
        <begin position="733"/>
        <end position="753"/>
    </location>
</feature>
<dbReference type="AlphaFoldDB" id="A0A6P6Q0F0"/>
<protein>
    <submittedName>
        <fullName evidence="6">Scavenger receptor cysteine-rich type 1 protein M160-like</fullName>
    </submittedName>
</protein>
<feature type="disulfide bond" evidence="2">
    <location>
        <begin position="445"/>
        <end position="455"/>
    </location>
</feature>
<feature type="disulfide bond" evidence="2">
    <location>
        <begin position="131"/>
        <end position="195"/>
    </location>
</feature>
<keyword evidence="1 2" id="KW-1015">Disulfide bond</keyword>
<sequence>MFKGQQSKRNVFLNCVGDEKFSWQCMERSDCRERASVICSNHRRFSLRDGSDACSGLVEEKTVKQKSWNPVQPANVKPEVICPQLNCGSTGKFTNGTNILTCSDRVKLQNFTTECFGDVSIAVNGIIYEVCYSEQDSFQSRKKMGAMVCRELGCGEMLRVKKGSFTSNGFLSNVDCQGDERSLWHCLAIHEKKQCWGTKVICSGSLDVRLSDGLGRCSGRVEVKWEGSWRPIGSENNTMNSDVVCQHLNCGASSKINRQLFTEGEKTLQWLWDVSCRSSSAKLHECFENTVLRTPRQNEKNKEIICQKEELKFFEGDSPCEGKVRIKQFYDKAVWLPATPEKANDTCKAMQCGTLVSFEKSQTTDAKVKCSGTKTLALENSLGEKCWGMVKVCGDDQCGGVCSNNWRTDEDSRMICGNLGCGNPIQAKLPLQINNLPATYSSVYCSENVQNMIMCNFIPNKNPTCKSLANVICTAWKRLLLYNKEGECSGPVYGLRDRKTPTPVSISGWGNEEGQKLCEYLQCGKHIPHISNYTNTNTKEWWNNTYNCSGKENIWECESNDQPVQNQQQLNIKCDHKPPKIRLSNNCTGEVLIDEEHVCASRWDAGMSNKLCDSLNCGKALYSWTTESREKNTWHFSCTGNETLMWQCGSRKDSCENILSVACKDSVEFNSTEKCGGKLVIKYQGRWEYVCGKLTPNDNKKFLRYYRSKKGKDVNPDVNEMDKMDTEDKAFFDNDDYEDVDSLMDKSGEEDEDDRKRDSSGTEYDDIEGQANGTSPSQTHHDEDLDIPLLPKRPENILDQDTYEVETEKQKDCDDVISVEATANENAGMTGTQAHVDVDVDEGADSDLDAGLFANADADMLTTEVEVHAQAE</sequence>
<dbReference type="OrthoDB" id="8934573at2759"/>
<feature type="domain" description="SRCR" evidence="4">
    <location>
        <begin position="106"/>
        <end position="203"/>
    </location>
</feature>
<keyword evidence="5" id="KW-1185">Reference proteome</keyword>
<evidence type="ECO:0000313" key="6">
    <source>
        <dbReference type="RefSeq" id="XP_026126537.1"/>
    </source>
</evidence>
<feature type="disulfide bond" evidence="2">
    <location>
        <begin position="638"/>
        <end position="648"/>
    </location>
</feature>
<evidence type="ECO:0000313" key="5">
    <source>
        <dbReference type="Proteomes" id="UP000515129"/>
    </source>
</evidence>
<feature type="domain" description="SRCR" evidence="4">
    <location>
        <begin position="376"/>
        <end position="474"/>
    </location>
</feature>
<accession>A0A6P6Q0F0</accession>
<feature type="compositionally biased region" description="Basic and acidic residues" evidence="3">
    <location>
        <begin position="714"/>
        <end position="732"/>
    </location>
</feature>
<dbReference type="Proteomes" id="UP000515129">
    <property type="component" value="Chromosome 8"/>
</dbReference>
<evidence type="ECO:0000256" key="3">
    <source>
        <dbReference type="SAM" id="MobiDB-lite"/>
    </source>
</evidence>
<evidence type="ECO:0000256" key="1">
    <source>
        <dbReference type="ARBA" id="ARBA00023157"/>
    </source>
</evidence>
<dbReference type="Pfam" id="PF00530">
    <property type="entry name" value="SRCR"/>
    <property type="match status" value="3"/>
</dbReference>
<feature type="domain" description="SRCR" evidence="4">
    <location>
        <begin position="479"/>
        <end position="575"/>
    </location>
</feature>
<dbReference type="SMART" id="SM00202">
    <property type="entry name" value="SR"/>
    <property type="match status" value="4"/>
</dbReference>
<dbReference type="InterPro" id="IPR036772">
    <property type="entry name" value="SRCR-like_dom_sf"/>
</dbReference>
<feature type="disulfide bond" evidence="2">
    <location>
        <begin position="176"/>
        <end position="186"/>
    </location>
</feature>
<feature type="domain" description="SRCR" evidence="4">
    <location>
        <begin position="598"/>
        <end position="664"/>
    </location>
</feature>
<dbReference type="PRINTS" id="PR00258">
    <property type="entry name" value="SPERACTRCPTR"/>
</dbReference>
<dbReference type="SUPFAM" id="SSF56487">
    <property type="entry name" value="SRCR-like"/>
    <property type="match status" value="4"/>
</dbReference>
<name>A0A6P6Q0F0_CARAU</name>
<dbReference type="GO" id="GO:0031638">
    <property type="term" value="P:zymogen activation"/>
    <property type="evidence" value="ECO:0007669"/>
    <property type="project" value="TreeGrafter"/>
</dbReference>
<feature type="domain" description="SRCR" evidence="4">
    <location>
        <begin position="208"/>
        <end position="307"/>
    </location>
</feature>
<gene>
    <name evidence="6" type="primary">LOC113107915</name>
</gene>
<dbReference type="PANTHER" id="PTHR48071:SF25">
    <property type="entry name" value="SCAVENGER RECEPTOR CYSTEINE-RICH TYPE 1 PROTEIN M160-LIKE ISOFORM X1"/>
    <property type="match status" value="1"/>
</dbReference>
<feature type="disulfide bond" evidence="2">
    <location>
        <begin position="245"/>
        <end position="306"/>
    </location>
</feature>
<proteinExistence type="predicted"/>
<dbReference type="GO" id="GO:0005886">
    <property type="term" value="C:plasma membrane"/>
    <property type="evidence" value="ECO:0007669"/>
    <property type="project" value="TreeGrafter"/>
</dbReference>